<dbReference type="SUPFAM" id="SSF52335">
    <property type="entry name" value="Methylglyoxal synthase-like"/>
    <property type="match status" value="1"/>
</dbReference>
<name>A0AA41XEK9_9MICO</name>
<reference evidence="12" key="1">
    <citation type="submission" date="2022-08" db="EMBL/GenBank/DDBJ databases">
        <authorList>
            <person name="Deng Y."/>
            <person name="Han X.-F."/>
            <person name="Zhang Y.-Q."/>
        </authorList>
    </citation>
    <scope>NUCLEOTIDE SEQUENCE</scope>
    <source>
        <strain evidence="12">CPCC 203407</strain>
    </source>
</reference>
<keyword evidence="5 10" id="KW-0658">Purine biosynthesis</keyword>
<sequence>MSGPQHDPSLYTHRDVVPATRALISVSDKTGLVELVQALAAAGVEIVSTGSTAKAIADAGVAVTEVSSVTGFPESLDGRVKTLHPGVHAGILADLRLESHKHQLEELGIRAFDLVVVNLYPFRETVASGAAPDTVIEQIDIGGPALVRASAKNFANVAIVVSPERYSAVIEAIAAGGTSLGLRRELAALAFAHTASYDTAVAGWFAEQLGQTESRTETPIGSPDAATDAQFPAELAVSATRTATLRYGENSHQQAALYSRPEGHGIAQAVQLHGKEMSYNNYVDADAAVRAAFDFAAPAVAIIKHANPCGIAVGAASAPDRIADAHAKAHACDPVSAFGGVIAANRTVTLAMAESVKDVFTEVLVAPAFDADAFEVLSTKKNLRLLTLPEGFGREAVELRQLSGGFLAQTPDGFEGLDRSTWTLAAGPAADEATLDDLEFAWKACRSVKSNAILLASRGASVGVGMGQVNRVDSCQLAVSRAGDRAAGSVAASDAFFPFADGLEVLLAAGVKAVVQPGGSVRDAEVVEAAEKAGVTMYFTGERHFFH</sequence>
<dbReference type="Pfam" id="PF01808">
    <property type="entry name" value="AICARFT_IMPCHas"/>
    <property type="match status" value="1"/>
</dbReference>
<dbReference type="AlphaFoldDB" id="A0AA41XEK9"/>
<evidence type="ECO:0000256" key="1">
    <source>
        <dbReference type="ARBA" id="ARBA00004844"/>
    </source>
</evidence>
<dbReference type="PROSITE" id="PS51855">
    <property type="entry name" value="MGS"/>
    <property type="match status" value="1"/>
</dbReference>
<dbReference type="EMBL" id="JANLCK010000001">
    <property type="protein sequence ID" value="MCS5724799.1"/>
    <property type="molecule type" value="Genomic_DNA"/>
</dbReference>
<keyword evidence="7 10" id="KW-0511">Multifunctional enzyme</keyword>
<comment type="catalytic activity">
    <reaction evidence="9 10">
        <text>IMP + H2O = 5-formamido-1-(5-phospho-D-ribosyl)imidazole-4-carboxamide</text>
        <dbReference type="Rhea" id="RHEA:18445"/>
        <dbReference type="ChEBI" id="CHEBI:15377"/>
        <dbReference type="ChEBI" id="CHEBI:58053"/>
        <dbReference type="ChEBI" id="CHEBI:58467"/>
        <dbReference type="EC" id="3.5.4.10"/>
    </reaction>
</comment>
<dbReference type="InterPro" id="IPR016193">
    <property type="entry name" value="Cytidine_deaminase-like"/>
</dbReference>
<dbReference type="SMART" id="SM00851">
    <property type="entry name" value="MGS"/>
    <property type="match status" value="1"/>
</dbReference>
<dbReference type="GO" id="GO:0003937">
    <property type="term" value="F:IMP cyclohydrolase activity"/>
    <property type="evidence" value="ECO:0007669"/>
    <property type="project" value="UniProtKB-UniRule"/>
</dbReference>
<evidence type="ECO:0000256" key="7">
    <source>
        <dbReference type="ARBA" id="ARBA00023268"/>
    </source>
</evidence>
<evidence type="ECO:0000256" key="9">
    <source>
        <dbReference type="ARBA" id="ARBA00050687"/>
    </source>
</evidence>
<comment type="pathway">
    <text evidence="2 10">Purine metabolism; IMP biosynthesis via de novo pathway; 5-formamido-1-(5-phospho-D-ribosyl)imidazole-4-carboxamide from 5-amino-1-(5-phospho-D-ribosyl)imidazole-4-carboxamide (10-formyl THF route): step 1/1.</text>
</comment>
<evidence type="ECO:0000256" key="8">
    <source>
        <dbReference type="ARBA" id="ARBA00050488"/>
    </source>
</evidence>
<dbReference type="Gene3D" id="3.40.140.20">
    <property type="match status" value="2"/>
</dbReference>
<dbReference type="InterPro" id="IPR024051">
    <property type="entry name" value="AICAR_Tfase_dup_dom_sf"/>
</dbReference>
<dbReference type="FunFam" id="3.40.140.20:FF:000001">
    <property type="entry name" value="Bifunctional purine biosynthesis protein PurH"/>
    <property type="match status" value="1"/>
</dbReference>
<dbReference type="Gene3D" id="3.40.50.1380">
    <property type="entry name" value="Methylglyoxal synthase-like domain"/>
    <property type="match status" value="1"/>
</dbReference>
<dbReference type="RefSeq" id="WP_259525231.1">
    <property type="nucleotide sequence ID" value="NZ_JANLCK010000001.1"/>
</dbReference>
<dbReference type="SMART" id="SM00798">
    <property type="entry name" value="AICARFT_IMPCHas"/>
    <property type="match status" value="1"/>
</dbReference>
<comment type="domain">
    <text evidence="10">The IMP cyclohydrolase activity resides in the N-terminal region.</text>
</comment>
<protein>
    <recommendedName>
        <fullName evidence="10">Bifunctional purine biosynthesis protein PurH</fullName>
    </recommendedName>
    <domain>
        <recommendedName>
            <fullName evidence="10">Phosphoribosylaminoimidazolecarboxamide formyltransferase</fullName>
            <ecNumber evidence="10">2.1.2.3</ecNumber>
        </recommendedName>
        <alternativeName>
            <fullName evidence="10">AICAR transformylase</fullName>
        </alternativeName>
    </domain>
    <domain>
        <recommendedName>
            <fullName evidence="10">IMP cyclohydrolase</fullName>
            <ecNumber evidence="10">3.5.4.10</ecNumber>
        </recommendedName>
        <alternativeName>
            <fullName evidence="10">ATIC</fullName>
        </alternativeName>
        <alternativeName>
            <fullName evidence="10">IMP synthase</fullName>
        </alternativeName>
        <alternativeName>
            <fullName evidence="10">Inosinicase</fullName>
        </alternativeName>
    </domain>
</protein>
<dbReference type="Proteomes" id="UP001165587">
    <property type="component" value="Unassembled WGS sequence"/>
</dbReference>
<evidence type="ECO:0000259" key="11">
    <source>
        <dbReference type="PROSITE" id="PS51855"/>
    </source>
</evidence>
<dbReference type="GO" id="GO:0005829">
    <property type="term" value="C:cytosol"/>
    <property type="evidence" value="ECO:0007669"/>
    <property type="project" value="TreeGrafter"/>
</dbReference>
<evidence type="ECO:0000313" key="13">
    <source>
        <dbReference type="Proteomes" id="UP001165587"/>
    </source>
</evidence>
<dbReference type="EC" id="2.1.2.3" evidence="10"/>
<feature type="domain" description="MGS-like" evidence="11">
    <location>
        <begin position="15"/>
        <end position="161"/>
    </location>
</feature>
<dbReference type="GO" id="GO:0004643">
    <property type="term" value="F:phosphoribosylaminoimidazolecarboxamide formyltransferase activity"/>
    <property type="evidence" value="ECO:0007669"/>
    <property type="project" value="UniProtKB-UniRule"/>
</dbReference>
<evidence type="ECO:0000256" key="2">
    <source>
        <dbReference type="ARBA" id="ARBA00004954"/>
    </source>
</evidence>
<evidence type="ECO:0000313" key="12">
    <source>
        <dbReference type="EMBL" id="MCS5724799.1"/>
    </source>
</evidence>
<keyword evidence="13" id="KW-1185">Reference proteome</keyword>
<gene>
    <name evidence="10 12" type="primary">purH</name>
    <name evidence="12" type="ORF">N1028_02715</name>
</gene>
<evidence type="ECO:0000256" key="4">
    <source>
        <dbReference type="ARBA" id="ARBA00022679"/>
    </source>
</evidence>
<comment type="pathway">
    <text evidence="1 10">Purine metabolism; IMP biosynthesis via de novo pathway; IMP from 5-formamido-1-(5-phospho-D-ribosyl)imidazole-4-carboxamide: step 1/1.</text>
</comment>
<dbReference type="InterPro" id="IPR036914">
    <property type="entry name" value="MGS-like_dom_sf"/>
</dbReference>
<accession>A0AA41XEK9</accession>
<keyword evidence="4 10" id="KW-0808">Transferase</keyword>
<dbReference type="FunFam" id="3.40.50.1380:FF:000001">
    <property type="entry name" value="Bifunctional purine biosynthesis protein PurH"/>
    <property type="match status" value="1"/>
</dbReference>
<evidence type="ECO:0000256" key="5">
    <source>
        <dbReference type="ARBA" id="ARBA00022755"/>
    </source>
</evidence>
<dbReference type="CDD" id="cd01421">
    <property type="entry name" value="IMPCH"/>
    <property type="match status" value="1"/>
</dbReference>
<keyword evidence="6 10" id="KW-0378">Hydrolase</keyword>
<dbReference type="InterPro" id="IPR002695">
    <property type="entry name" value="PurH-like"/>
</dbReference>
<proteinExistence type="inferred from homology"/>
<comment type="similarity">
    <text evidence="3 10">Belongs to the PurH family.</text>
</comment>
<comment type="catalytic activity">
    <reaction evidence="8 10">
        <text>(6R)-10-formyltetrahydrofolate + 5-amino-1-(5-phospho-beta-D-ribosyl)imidazole-4-carboxamide = 5-formamido-1-(5-phospho-D-ribosyl)imidazole-4-carboxamide + (6S)-5,6,7,8-tetrahydrofolate</text>
        <dbReference type="Rhea" id="RHEA:22192"/>
        <dbReference type="ChEBI" id="CHEBI:57453"/>
        <dbReference type="ChEBI" id="CHEBI:58467"/>
        <dbReference type="ChEBI" id="CHEBI:58475"/>
        <dbReference type="ChEBI" id="CHEBI:195366"/>
        <dbReference type="EC" id="2.1.2.3"/>
    </reaction>
</comment>
<dbReference type="NCBIfam" id="TIGR00355">
    <property type="entry name" value="purH"/>
    <property type="match status" value="1"/>
</dbReference>
<dbReference type="Pfam" id="PF02142">
    <property type="entry name" value="MGS"/>
    <property type="match status" value="1"/>
</dbReference>
<dbReference type="InterPro" id="IPR011607">
    <property type="entry name" value="MGS-like_dom"/>
</dbReference>
<dbReference type="GO" id="GO:0006189">
    <property type="term" value="P:'de novo' IMP biosynthetic process"/>
    <property type="evidence" value="ECO:0007669"/>
    <property type="project" value="UniProtKB-UniRule"/>
</dbReference>
<evidence type="ECO:0000256" key="10">
    <source>
        <dbReference type="HAMAP-Rule" id="MF_00139"/>
    </source>
</evidence>
<dbReference type="EC" id="3.5.4.10" evidence="10"/>
<evidence type="ECO:0000256" key="6">
    <source>
        <dbReference type="ARBA" id="ARBA00022801"/>
    </source>
</evidence>
<dbReference type="SUPFAM" id="SSF53927">
    <property type="entry name" value="Cytidine deaminase-like"/>
    <property type="match status" value="1"/>
</dbReference>
<dbReference type="HAMAP" id="MF_00139">
    <property type="entry name" value="PurH"/>
    <property type="match status" value="1"/>
</dbReference>
<dbReference type="PIRSF" id="PIRSF000414">
    <property type="entry name" value="AICARFT_IMPCHas"/>
    <property type="match status" value="1"/>
</dbReference>
<dbReference type="NCBIfam" id="NF002049">
    <property type="entry name" value="PRK00881.1"/>
    <property type="match status" value="1"/>
</dbReference>
<dbReference type="PANTHER" id="PTHR11692">
    <property type="entry name" value="BIFUNCTIONAL PURINE BIOSYNTHESIS PROTEIN PURH"/>
    <property type="match status" value="1"/>
</dbReference>
<comment type="caution">
    <text evidence="12">The sequence shown here is derived from an EMBL/GenBank/DDBJ whole genome shotgun (WGS) entry which is preliminary data.</text>
</comment>
<organism evidence="12 13">
    <name type="scientific">Herbiconiux oxytropis</name>
    <dbReference type="NCBI Taxonomy" id="2970915"/>
    <lineage>
        <taxon>Bacteria</taxon>
        <taxon>Bacillati</taxon>
        <taxon>Actinomycetota</taxon>
        <taxon>Actinomycetes</taxon>
        <taxon>Micrococcales</taxon>
        <taxon>Microbacteriaceae</taxon>
        <taxon>Herbiconiux</taxon>
    </lineage>
</organism>
<dbReference type="PANTHER" id="PTHR11692:SF0">
    <property type="entry name" value="BIFUNCTIONAL PURINE BIOSYNTHESIS PROTEIN ATIC"/>
    <property type="match status" value="1"/>
</dbReference>
<evidence type="ECO:0000256" key="3">
    <source>
        <dbReference type="ARBA" id="ARBA00007667"/>
    </source>
</evidence>